<name>A0A8X6X3V0_9ARAC</name>
<evidence type="ECO:0000313" key="1">
    <source>
        <dbReference type="EMBL" id="GFY45539.1"/>
    </source>
</evidence>
<dbReference type="EMBL" id="BMAV01004901">
    <property type="protein sequence ID" value="GFY45539.1"/>
    <property type="molecule type" value="Genomic_DNA"/>
</dbReference>
<proteinExistence type="predicted"/>
<comment type="caution">
    <text evidence="1">The sequence shown here is derived from an EMBL/GenBank/DDBJ whole genome shotgun (WGS) entry which is preliminary data.</text>
</comment>
<dbReference type="AlphaFoldDB" id="A0A8X6X3V0"/>
<sequence length="190" mass="22112">MSNAWILGRGFWNNNNRPIKDSVQPSNRNPLRIPFNKFVSKNIVLLVSGNHLLMKLGKNGFIIQPTNFETFRGDPTRNRLCYGHYRFKLQVLPDHLSPMTYLFECFSYFEPVDLHTVITWSERPPSGKGAFIRSPRSNMPNLNCTVWCIKLETTWCSNLDRLTIYWLKRCWTGVIGKNGPDSVFRARRVS</sequence>
<reference evidence="1" key="1">
    <citation type="submission" date="2020-08" db="EMBL/GenBank/DDBJ databases">
        <title>Multicomponent nature underlies the extraordinary mechanical properties of spider dragline silk.</title>
        <authorList>
            <person name="Kono N."/>
            <person name="Nakamura H."/>
            <person name="Mori M."/>
            <person name="Yoshida Y."/>
            <person name="Ohtoshi R."/>
            <person name="Malay A.D."/>
            <person name="Moran D.A.P."/>
            <person name="Tomita M."/>
            <person name="Numata K."/>
            <person name="Arakawa K."/>
        </authorList>
    </citation>
    <scope>NUCLEOTIDE SEQUENCE</scope>
</reference>
<organism evidence="1 2">
    <name type="scientific">Trichonephila inaurata madagascariensis</name>
    <dbReference type="NCBI Taxonomy" id="2747483"/>
    <lineage>
        <taxon>Eukaryota</taxon>
        <taxon>Metazoa</taxon>
        <taxon>Ecdysozoa</taxon>
        <taxon>Arthropoda</taxon>
        <taxon>Chelicerata</taxon>
        <taxon>Arachnida</taxon>
        <taxon>Araneae</taxon>
        <taxon>Araneomorphae</taxon>
        <taxon>Entelegynae</taxon>
        <taxon>Araneoidea</taxon>
        <taxon>Nephilidae</taxon>
        <taxon>Trichonephila</taxon>
        <taxon>Trichonephila inaurata</taxon>
    </lineage>
</organism>
<dbReference type="Proteomes" id="UP000886998">
    <property type="component" value="Unassembled WGS sequence"/>
</dbReference>
<accession>A0A8X6X3V0</accession>
<gene>
    <name evidence="1" type="ORF">TNIN_393001</name>
</gene>
<evidence type="ECO:0000313" key="2">
    <source>
        <dbReference type="Proteomes" id="UP000886998"/>
    </source>
</evidence>
<keyword evidence="2" id="KW-1185">Reference proteome</keyword>
<protein>
    <submittedName>
        <fullName evidence="1">Uncharacterized protein</fullName>
    </submittedName>
</protein>